<feature type="transmembrane region" description="Helical" evidence="9">
    <location>
        <begin position="154"/>
        <end position="176"/>
    </location>
</feature>
<dbReference type="EMBL" id="JAIWQS010000012">
    <property type="protein sequence ID" value="KAJ8748775.1"/>
    <property type="molecule type" value="Genomic_DNA"/>
</dbReference>
<sequence length="359" mass="41385">MKGEIFRFFMVWLLVFVSLCYCYLIKIKVRKGTRRLLLVLPVICLFLYLPLYLSSAHLGGVTSFFIAWLANFKLLLFAFDKGPLSPSDQSITLPLFIALSCLPIKIQQDPTSEKQPPQRKSREGPLNYTVKILLLAILLRVRDYTHHFHPNLLLFLYAFHVYFLLEIILVVGATLARTVLGLELEPQFNEPYLATSLQDFWGKRWNLMVTNILRPTVYEPTLHFSSRLFGRNWAPLPATFSTFVVSAVMHEVIFFHLVRVGPTWEITWFFLLHGICLTFEIGLKKALKGRRQLPAWTSRGLTVGFVMITGFWLFFPKFVESKLDVRAFEEYAAIGAFFANVKQKVTASFDQMIVLRSNG</sequence>
<proteinExistence type="inferred from homology"/>
<evidence type="ECO:0000256" key="6">
    <source>
        <dbReference type="ARBA" id="ARBA00023098"/>
    </source>
</evidence>
<keyword evidence="12" id="KW-1185">Reference proteome</keyword>
<feature type="transmembrane region" description="Helical" evidence="9">
    <location>
        <begin position="36"/>
        <end position="53"/>
    </location>
</feature>
<feature type="domain" description="Wax synthase" evidence="10">
    <location>
        <begin position="185"/>
        <end position="271"/>
    </location>
</feature>
<gene>
    <name evidence="11" type="ORF">K2173_011330</name>
</gene>
<dbReference type="GO" id="GO:0006629">
    <property type="term" value="P:lipid metabolic process"/>
    <property type="evidence" value="ECO:0007669"/>
    <property type="project" value="UniProtKB-KW"/>
</dbReference>
<dbReference type="Pfam" id="PF13813">
    <property type="entry name" value="MBOAT_2"/>
    <property type="match status" value="1"/>
</dbReference>
<name>A0AAV8S9R6_9ROSI</name>
<dbReference type="InterPro" id="IPR032805">
    <property type="entry name" value="Wax_synthase_dom"/>
</dbReference>
<evidence type="ECO:0000256" key="7">
    <source>
        <dbReference type="ARBA" id="ARBA00023136"/>
    </source>
</evidence>
<comment type="similarity">
    <text evidence="2">Belongs to the wax synthase family.</text>
</comment>
<evidence type="ECO:0000256" key="9">
    <source>
        <dbReference type="SAM" id="Phobius"/>
    </source>
</evidence>
<evidence type="ECO:0000259" key="10">
    <source>
        <dbReference type="Pfam" id="PF13813"/>
    </source>
</evidence>
<keyword evidence="6" id="KW-0443">Lipid metabolism</keyword>
<keyword evidence="8" id="KW-0012">Acyltransferase</keyword>
<feature type="transmembrane region" description="Helical" evidence="9">
    <location>
        <begin position="59"/>
        <end position="79"/>
    </location>
</feature>
<dbReference type="PIRSF" id="PIRSF037006">
    <property type="entry name" value="Wax_synthase"/>
    <property type="match status" value="1"/>
</dbReference>
<feature type="transmembrane region" description="Helical" evidence="9">
    <location>
        <begin position="125"/>
        <end position="142"/>
    </location>
</feature>
<keyword evidence="3" id="KW-0808">Transferase</keyword>
<dbReference type="AlphaFoldDB" id="A0AAV8S9R6"/>
<evidence type="ECO:0000256" key="2">
    <source>
        <dbReference type="ARBA" id="ARBA00007282"/>
    </source>
</evidence>
<evidence type="ECO:0000256" key="1">
    <source>
        <dbReference type="ARBA" id="ARBA00004141"/>
    </source>
</evidence>
<accession>A0AAV8S9R6</accession>
<dbReference type="GO" id="GO:0008374">
    <property type="term" value="F:O-acyltransferase activity"/>
    <property type="evidence" value="ECO:0007669"/>
    <property type="project" value="InterPro"/>
</dbReference>
<feature type="transmembrane region" description="Helical" evidence="9">
    <location>
        <begin position="266"/>
        <end position="283"/>
    </location>
</feature>
<evidence type="ECO:0000313" key="11">
    <source>
        <dbReference type="EMBL" id="KAJ8748775.1"/>
    </source>
</evidence>
<protein>
    <recommendedName>
        <fullName evidence="10">Wax synthase domain-containing protein</fullName>
    </recommendedName>
</protein>
<evidence type="ECO:0000256" key="4">
    <source>
        <dbReference type="ARBA" id="ARBA00022692"/>
    </source>
</evidence>
<evidence type="ECO:0000313" key="12">
    <source>
        <dbReference type="Proteomes" id="UP001159364"/>
    </source>
</evidence>
<comment type="caution">
    <text evidence="11">The sequence shown here is derived from an EMBL/GenBank/DDBJ whole genome shotgun (WGS) entry which is preliminary data.</text>
</comment>
<reference evidence="11 12" key="1">
    <citation type="submission" date="2021-09" db="EMBL/GenBank/DDBJ databases">
        <title>Genomic insights and catalytic innovation underlie evolution of tropane alkaloids biosynthesis.</title>
        <authorList>
            <person name="Wang Y.-J."/>
            <person name="Tian T."/>
            <person name="Huang J.-P."/>
            <person name="Huang S.-X."/>
        </authorList>
    </citation>
    <scope>NUCLEOTIDE SEQUENCE [LARGE SCALE GENOMIC DNA]</scope>
    <source>
        <strain evidence="11">KIB-2018</strain>
        <tissue evidence="11">Leaf</tissue>
    </source>
</reference>
<comment type="subcellular location">
    <subcellularLocation>
        <location evidence="1">Membrane</location>
        <topology evidence="1">Multi-pass membrane protein</topology>
    </subcellularLocation>
</comment>
<organism evidence="11 12">
    <name type="scientific">Erythroxylum novogranatense</name>
    <dbReference type="NCBI Taxonomy" id="1862640"/>
    <lineage>
        <taxon>Eukaryota</taxon>
        <taxon>Viridiplantae</taxon>
        <taxon>Streptophyta</taxon>
        <taxon>Embryophyta</taxon>
        <taxon>Tracheophyta</taxon>
        <taxon>Spermatophyta</taxon>
        <taxon>Magnoliopsida</taxon>
        <taxon>eudicotyledons</taxon>
        <taxon>Gunneridae</taxon>
        <taxon>Pentapetalae</taxon>
        <taxon>rosids</taxon>
        <taxon>fabids</taxon>
        <taxon>Malpighiales</taxon>
        <taxon>Erythroxylaceae</taxon>
        <taxon>Erythroxylum</taxon>
    </lineage>
</organism>
<feature type="transmembrane region" description="Helical" evidence="9">
    <location>
        <begin position="233"/>
        <end position="254"/>
    </location>
</feature>
<evidence type="ECO:0000256" key="3">
    <source>
        <dbReference type="ARBA" id="ARBA00022679"/>
    </source>
</evidence>
<evidence type="ECO:0000256" key="5">
    <source>
        <dbReference type="ARBA" id="ARBA00022989"/>
    </source>
</evidence>
<dbReference type="PANTHER" id="PTHR31595:SF77">
    <property type="entry name" value="ACYL-COA--STEROL O-ACYLTRANSFERASE 1-LIKE"/>
    <property type="match status" value="1"/>
</dbReference>
<feature type="transmembrane region" description="Helical" evidence="9">
    <location>
        <begin position="6"/>
        <end position="24"/>
    </location>
</feature>
<keyword evidence="4 9" id="KW-0812">Transmembrane</keyword>
<dbReference type="PANTHER" id="PTHR31595">
    <property type="entry name" value="LONG-CHAIN-ALCOHOL O-FATTY-ACYLTRANSFERASE 3-RELATED"/>
    <property type="match status" value="1"/>
</dbReference>
<keyword evidence="5 9" id="KW-1133">Transmembrane helix</keyword>
<dbReference type="GO" id="GO:0016020">
    <property type="term" value="C:membrane"/>
    <property type="evidence" value="ECO:0007669"/>
    <property type="project" value="UniProtKB-SubCell"/>
</dbReference>
<dbReference type="InterPro" id="IPR017088">
    <property type="entry name" value="Wax_synthase_Magnoliopsida"/>
</dbReference>
<dbReference type="Proteomes" id="UP001159364">
    <property type="component" value="Linkage Group LG12"/>
</dbReference>
<keyword evidence="7 9" id="KW-0472">Membrane</keyword>
<feature type="transmembrane region" description="Helical" evidence="9">
    <location>
        <begin position="295"/>
        <end position="315"/>
    </location>
</feature>
<evidence type="ECO:0000256" key="8">
    <source>
        <dbReference type="ARBA" id="ARBA00023315"/>
    </source>
</evidence>
<dbReference type="InterPro" id="IPR044851">
    <property type="entry name" value="Wax_synthase"/>
</dbReference>